<evidence type="ECO:0008006" key="14">
    <source>
        <dbReference type="Google" id="ProtNLM"/>
    </source>
</evidence>
<accession>A0A7S3JIY0</accession>
<gene>
    <name evidence="13" type="ORF">EHAR0213_LOCUS15419</name>
</gene>
<keyword evidence="8" id="KW-0092">Biotin</keyword>
<dbReference type="PROSITE" id="PS50975">
    <property type="entry name" value="ATP_GRASP"/>
    <property type="match status" value="1"/>
</dbReference>
<dbReference type="GO" id="GO:0004658">
    <property type="term" value="F:propionyl-CoA carboxylase activity"/>
    <property type="evidence" value="ECO:0007669"/>
    <property type="project" value="TreeGrafter"/>
</dbReference>
<dbReference type="FunFam" id="3.30.1490.20:FF:000003">
    <property type="entry name" value="acetyl-CoA carboxylase isoform X1"/>
    <property type="match status" value="1"/>
</dbReference>
<evidence type="ECO:0000256" key="9">
    <source>
        <dbReference type="PROSITE-ProRule" id="PRU00409"/>
    </source>
</evidence>
<evidence type="ECO:0000256" key="7">
    <source>
        <dbReference type="ARBA" id="ARBA00023128"/>
    </source>
</evidence>
<dbReference type="PROSITE" id="PS00188">
    <property type="entry name" value="BIOTIN"/>
    <property type="match status" value="1"/>
</dbReference>
<keyword evidence="7" id="KW-0496">Mitochondrion</keyword>
<comment type="subcellular location">
    <subcellularLocation>
        <location evidence="2">Mitochondrion matrix</location>
    </subcellularLocation>
</comment>
<dbReference type="SUPFAM" id="SSF52440">
    <property type="entry name" value="PreATP-grasp domain"/>
    <property type="match status" value="1"/>
</dbReference>
<dbReference type="Gene3D" id="3.30.470.20">
    <property type="entry name" value="ATP-grasp fold, B domain"/>
    <property type="match status" value="1"/>
</dbReference>
<protein>
    <recommendedName>
        <fullName evidence="14">Propionyl-CoA carboxylase</fullName>
    </recommendedName>
</protein>
<dbReference type="InterPro" id="IPR005481">
    <property type="entry name" value="BC-like_N"/>
</dbReference>
<evidence type="ECO:0000256" key="3">
    <source>
        <dbReference type="ARBA" id="ARBA00022598"/>
    </source>
</evidence>
<evidence type="ECO:0000259" key="11">
    <source>
        <dbReference type="PROSITE" id="PS50975"/>
    </source>
</evidence>
<sequence>MNIKTVAVYSDADRHAMFVREADEAYRIGPAPTNQSYLLMDKIVEVVKKSGAQAVHPGYGFLSENRKFQKVLQDNNVQFIGPPGPAITAMGDKLESKMLAKKSNVNTVPGFLGEIKNDADVVKISNEIGYPVMIKASAGGGGKGMRIAYSDKEAVEGFKLSKDEALSSFGDDRILIEKYIEQPRHIEFQILGDQHGNYVYLPERECSVQRRNQKVIEEAPSVLLDPATRHKMGSQAVSLARSCGYYSTGTCEFLVDKNLGFYFLEMNTRLQVEHPITEEITGIDLVEEMIKIAAGHKLEFTQDDVKINGHAIEYRVYAEDPSRKFLPSIGFLRNYHEPSKHEHIRIDTGVEEGSEISIYYDPMISKTIAWAPKRDEAIKLLKKALQEYVIQGVTDNTGFGLSILNNEAFLAGKYDTSFIPKYYPTGYSGDKKSEAEKRTVAIVAARLKNIHEAESANVGLPHKSHKNVYVSLEGADYKVTLDDVNLKYTVQVVGEKAVHEYSMSDFEYKHNSLIKCNLKTESQEESHILQFYGTTNELDYNWLYNGTLLKTRVYDERQFSVKKFMAPPKVIDYGRYVMSPMPGAIVSVSVNPGDVVEDGQNLLVIEAMKMQNLIKSERAGKIKKVTVKPGDAVAVDAILIEYE</sequence>
<feature type="domain" description="ATP-grasp" evidence="11">
    <location>
        <begin position="97"/>
        <end position="294"/>
    </location>
</feature>
<comment type="cofactor">
    <cofactor evidence="1">
        <name>biotin</name>
        <dbReference type="ChEBI" id="CHEBI:57586"/>
    </cofactor>
</comment>
<dbReference type="AlphaFoldDB" id="A0A7S3JIY0"/>
<dbReference type="Pfam" id="PF02785">
    <property type="entry name" value="Biotin_carb_C"/>
    <property type="match status" value="1"/>
</dbReference>
<keyword evidence="5 9" id="KW-0067">ATP-binding</keyword>
<keyword evidence="4 9" id="KW-0547">Nucleotide-binding</keyword>
<dbReference type="InterPro" id="IPR011054">
    <property type="entry name" value="Rudment_hybrid_motif"/>
</dbReference>
<dbReference type="Gene3D" id="3.40.50.20">
    <property type="match status" value="1"/>
</dbReference>
<evidence type="ECO:0000259" key="12">
    <source>
        <dbReference type="PROSITE" id="PS50979"/>
    </source>
</evidence>
<dbReference type="InterPro" id="IPR005479">
    <property type="entry name" value="CPAse_ATP-bd"/>
</dbReference>
<dbReference type="InterPro" id="IPR016185">
    <property type="entry name" value="PreATP-grasp_dom_sf"/>
</dbReference>
<dbReference type="EMBL" id="HBII01036435">
    <property type="protein sequence ID" value="CAE0356502.1"/>
    <property type="molecule type" value="Transcribed_RNA"/>
</dbReference>
<dbReference type="GO" id="GO:0005759">
    <property type="term" value="C:mitochondrial matrix"/>
    <property type="evidence" value="ECO:0007669"/>
    <property type="project" value="UniProtKB-SubCell"/>
</dbReference>
<dbReference type="InterPro" id="IPR011761">
    <property type="entry name" value="ATP-grasp"/>
</dbReference>
<dbReference type="FunFam" id="2.40.50.100:FF:000003">
    <property type="entry name" value="Acetyl-CoA carboxylase biotin carboxyl carrier protein"/>
    <property type="match status" value="1"/>
</dbReference>
<dbReference type="CDD" id="cd06850">
    <property type="entry name" value="biotinyl_domain"/>
    <property type="match status" value="1"/>
</dbReference>
<dbReference type="InterPro" id="IPR000089">
    <property type="entry name" value="Biotin_lipoyl"/>
</dbReference>
<dbReference type="Pfam" id="PF00289">
    <property type="entry name" value="Biotin_carb_N"/>
    <property type="match status" value="1"/>
</dbReference>
<dbReference type="Gene3D" id="3.30.1490.20">
    <property type="entry name" value="ATP-grasp fold, A domain"/>
    <property type="match status" value="1"/>
</dbReference>
<evidence type="ECO:0000313" key="13">
    <source>
        <dbReference type="EMBL" id="CAE0356502.1"/>
    </source>
</evidence>
<proteinExistence type="predicted"/>
<evidence type="ECO:0000256" key="5">
    <source>
        <dbReference type="ARBA" id="ARBA00022840"/>
    </source>
</evidence>
<evidence type="ECO:0000256" key="1">
    <source>
        <dbReference type="ARBA" id="ARBA00001953"/>
    </source>
</evidence>
<dbReference type="InterPro" id="IPR005482">
    <property type="entry name" value="Biotin_COase_C"/>
</dbReference>
<evidence type="ECO:0000259" key="10">
    <source>
        <dbReference type="PROSITE" id="PS50968"/>
    </source>
</evidence>
<dbReference type="PROSITE" id="PS50968">
    <property type="entry name" value="BIOTINYL_LIPOYL"/>
    <property type="match status" value="1"/>
</dbReference>
<dbReference type="GO" id="GO:0046872">
    <property type="term" value="F:metal ion binding"/>
    <property type="evidence" value="ECO:0007669"/>
    <property type="project" value="InterPro"/>
</dbReference>
<dbReference type="InterPro" id="IPR013815">
    <property type="entry name" value="ATP_grasp_subdomain_1"/>
</dbReference>
<evidence type="ECO:0000256" key="6">
    <source>
        <dbReference type="ARBA" id="ARBA00022946"/>
    </source>
</evidence>
<dbReference type="PANTHER" id="PTHR18866">
    <property type="entry name" value="CARBOXYLASE:PYRUVATE/ACETYL-COA/PROPIONYL-COA CARBOXYLASE"/>
    <property type="match status" value="1"/>
</dbReference>
<dbReference type="SMART" id="SM00878">
    <property type="entry name" value="Biotin_carb_C"/>
    <property type="match status" value="1"/>
</dbReference>
<reference evidence="13" key="1">
    <citation type="submission" date="2021-01" db="EMBL/GenBank/DDBJ databases">
        <authorList>
            <person name="Corre E."/>
            <person name="Pelletier E."/>
            <person name="Niang G."/>
            <person name="Scheremetjew M."/>
            <person name="Finn R."/>
            <person name="Kale V."/>
            <person name="Holt S."/>
            <person name="Cochrane G."/>
            <person name="Meng A."/>
            <person name="Brown T."/>
            <person name="Cohen L."/>
        </authorList>
    </citation>
    <scope>NUCLEOTIDE SEQUENCE</scope>
    <source>
        <strain evidence="13">FSP1.4</strain>
    </source>
</reference>
<dbReference type="PROSITE" id="PS50979">
    <property type="entry name" value="BC"/>
    <property type="match status" value="1"/>
</dbReference>
<dbReference type="PROSITE" id="PS00866">
    <property type="entry name" value="CPSASE_1"/>
    <property type="match status" value="1"/>
</dbReference>
<dbReference type="PROSITE" id="PS00867">
    <property type="entry name" value="CPSASE_2"/>
    <property type="match status" value="1"/>
</dbReference>
<dbReference type="PANTHER" id="PTHR18866:SF33">
    <property type="entry name" value="METHYLCROTONOYL-COA CARBOXYLASE SUBUNIT ALPHA, MITOCHONDRIAL-RELATED"/>
    <property type="match status" value="1"/>
</dbReference>
<dbReference type="SUPFAM" id="SSF51246">
    <property type="entry name" value="Rudiment single hybrid motif"/>
    <property type="match status" value="1"/>
</dbReference>
<dbReference type="InterPro" id="IPR050856">
    <property type="entry name" value="Biotin_carboxylase_complex"/>
</dbReference>
<dbReference type="InterPro" id="IPR001882">
    <property type="entry name" value="Biotin_BS"/>
</dbReference>
<dbReference type="SUPFAM" id="SSF56059">
    <property type="entry name" value="Glutathione synthetase ATP-binding domain-like"/>
    <property type="match status" value="1"/>
</dbReference>
<feature type="domain" description="Biotin carboxylation" evidence="12">
    <location>
        <begin position="1"/>
        <end position="424"/>
    </location>
</feature>
<feature type="domain" description="Lipoyl-binding" evidence="10">
    <location>
        <begin position="568"/>
        <end position="643"/>
    </location>
</feature>
<evidence type="ECO:0000256" key="2">
    <source>
        <dbReference type="ARBA" id="ARBA00004305"/>
    </source>
</evidence>
<name>A0A7S3JIY0_9SPIT</name>
<dbReference type="Pfam" id="PF00364">
    <property type="entry name" value="Biotin_lipoyl"/>
    <property type="match status" value="1"/>
</dbReference>
<dbReference type="FunFam" id="3.30.470.20:FF:000028">
    <property type="entry name" value="Methylcrotonoyl-CoA carboxylase subunit alpha, mitochondrial"/>
    <property type="match status" value="1"/>
</dbReference>
<evidence type="ECO:0000256" key="4">
    <source>
        <dbReference type="ARBA" id="ARBA00022741"/>
    </source>
</evidence>
<organism evidence="13">
    <name type="scientific">Euplotes harpa</name>
    <dbReference type="NCBI Taxonomy" id="151035"/>
    <lineage>
        <taxon>Eukaryota</taxon>
        <taxon>Sar</taxon>
        <taxon>Alveolata</taxon>
        <taxon>Ciliophora</taxon>
        <taxon>Intramacronucleata</taxon>
        <taxon>Spirotrichea</taxon>
        <taxon>Hypotrichia</taxon>
        <taxon>Euplotida</taxon>
        <taxon>Euplotidae</taxon>
        <taxon>Euplotes</taxon>
    </lineage>
</organism>
<dbReference type="InterPro" id="IPR011764">
    <property type="entry name" value="Biotin_carboxylation_dom"/>
</dbReference>
<dbReference type="SUPFAM" id="SSF51230">
    <property type="entry name" value="Single hybrid motif"/>
    <property type="match status" value="1"/>
</dbReference>
<dbReference type="GO" id="GO:0005524">
    <property type="term" value="F:ATP binding"/>
    <property type="evidence" value="ECO:0007669"/>
    <property type="project" value="UniProtKB-UniRule"/>
</dbReference>
<evidence type="ECO:0000256" key="8">
    <source>
        <dbReference type="ARBA" id="ARBA00023267"/>
    </source>
</evidence>
<keyword evidence="6" id="KW-0809">Transit peptide</keyword>
<dbReference type="Gene3D" id="2.40.50.100">
    <property type="match status" value="1"/>
</dbReference>
<keyword evidence="3" id="KW-0436">Ligase</keyword>
<dbReference type="Pfam" id="PF02786">
    <property type="entry name" value="CPSase_L_D2"/>
    <property type="match status" value="1"/>
</dbReference>
<dbReference type="InterPro" id="IPR011053">
    <property type="entry name" value="Single_hybrid_motif"/>
</dbReference>